<evidence type="ECO:0000256" key="1">
    <source>
        <dbReference type="SAM" id="MobiDB-lite"/>
    </source>
</evidence>
<dbReference type="Pfam" id="PF13280">
    <property type="entry name" value="WYL"/>
    <property type="match status" value="1"/>
</dbReference>
<sequence>MPRTKKQPPLPLNERERYVLDHLISRPDGFPSSELIDLTSQAFGCDARSVRRTLFSLREDRKLARYSGETKGRLWFAIGSPPSDVRPSTDHAIALLTLRQLAQRHLPAGVIGALADDFAGAAHVLGAHPTDSNLAAARQWLGKTARLNAGHALIAPDIDEALFQTIGRALYDDHTLDIHYKSYNESAPGRYVTRKHRILPYALIEKGPLWYLVAKIKGKEDNTALRLDRIRSAAPVGADGVPGADPGRGRAAGTGGQTRACLSLAQARRQSDR</sequence>
<protein>
    <recommendedName>
        <fullName evidence="2">WYL domain-containing protein</fullName>
    </recommendedName>
</protein>
<dbReference type="AlphaFoldDB" id="A0A7Z7JFC8"/>
<feature type="compositionally biased region" description="Low complexity" evidence="1">
    <location>
        <begin position="237"/>
        <end position="249"/>
    </location>
</feature>
<proteinExistence type="predicted"/>
<feature type="domain" description="WYL" evidence="2">
    <location>
        <begin position="162"/>
        <end position="234"/>
    </location>
</feature>
<evidence type="ECO:0000259" key="2">
    <source>
        <dbReference type="Pfam" id="PF13280"/>
    </source>
</evidence>
<comment type="caution">
    <text evidence="3">The sequence shown here is derived from an EMBL/GenBank/DDBJ whole genome shotgun (WGS) entry which is preliminary data.</text>
</comment>
<reference evidence="3 4" key="1">
    <citation type="submission" date="2018-01" db="EMBL/GenBank/DDBJ databases">
        <authorList>
            <person name="Clerissi C."/>
        </authorList>
    </citation>
    <scope>NUCLEOTIDE SEQUENCE [LARGE SCALE GENOMIC DNA]</scope>
    <source>
        <strain evidence="3">Cupriavidus taiwanensis STM 6021</strain>
    </source>
</reference>
<dbReference type="PROSITE" id="PS52050">
    <property type="entry name" value="WYL"/>
    <property type="match status" value="1"/>
</dbReference>
<dbReference type="InterPro" id="IPR026881">
    <property type="entry name" value="WYL_dom"/>
</dbReference>
<evidence type="ECO:0000313" key="4">
    <source>
        <dbReference type="Proteomes" id="UP000257139"/>
    </source>
</evidence>
<accession>A0A7Z7JFC8</accession>
<dbReference type="EMBL" id="OGUU01000045">
    <property type="protein sequence ID" value="SPC25552.1"/>
    <property type="molecule type" value="Genomic_DNA"/>
</dbReference>
<gene>
    <name evidence="3" type="ORF">CBM2594_U10053</name>
</gene>
<evidence type="ECO:0000313" key="3">
    <source>
        <dbReference type="EMBL" id="SPC25552.1"/>
    </source>
</evidence>
<feature type="region of interest" description="Disordered" evidence="1">
    <location>
        <begin position="237"/>
        <end position="273"/>
    </location>
</feature>
<dbReference type="RefSeq" id="WP_252997503.1">
    <property type="nucleotide sequence ID" value="NZ_OFSW01000032.1"/>
</dbReference>
<dbReference type="Proteomes" id="UP000257139">
    <property type="component" value="Unassembled WGS sequence"/>
</dbReference>
<name>A0A7Z7JFC8_9BURK</name>
<organism evidence="3 4">
    <name type="scientific">Cupriavidus taiwanensis</name>
    <dbReference type="NCBI Taxonomy" id="164546"/>
    <lineage>
        <taxon>Bacteria</taxon>
        <taxon>Pseudomonadati</taxon>
        <taxon>Pseudomonadota</taxon>
        <taxon>Betaproteobacteria</taxon>
        <taxon>Burkholderiales</taxon>
        <taxon>Burkholderiaceae</taxon>
        <taxon>Cupriavidus</taxon>
    </lineage>
</organism>